<evidence type="ECO:0000256" key="1">
    <source>
        <dbReference type="SAM" id="SignalP"/>
    </source>
</evidence>
<keyword evidence="1" id="KW-0732">Signal</keyword>
<organism evidence="2 3">
    <name type="scientific">Streptomyces scabichelini</name>
    <dbReference type="NCBI Taxonomy" id="2711217"/>
    <lineage>
        <taxon>Bacteria</taxon>
        <taxon>Bacillati</taxon>
        <taxon>Actinomycetota</taxon>
        <taxon>Actinomycetes</taxon>
        <taxon>Kitasatosporales</taxon>
        <taxon>Streptomycetaceae</taxon>
        <taxon>Streptomyces</taxon>
    </lineage>
</organism>
<evidence type="ECO:0008006" key="4">
    <source>
        <dbReference type="Google" id="ProtNLM"/>
    </source>
</evidence>
<dbReference type="Proteomes" id="UP000472335">
    <property type="component" value="Unassembled WGS sequence"/>
</dbReference>
<feature type="signal peptide" evidence="1">
    <location>
        <begin position="1"/>
        <end position="15"/>
    </location>
</feature>
<gene>
    <name evidence="2" type="ORF">G5C60_19470</name>
</gene>
<dbReference type="RefSeq" id="WP_165260956.1">
    <property type="nucleotide sequence ID" value="NZ_JAAKZY010000057.1"/>
</dbReference>
<sequence length="157" mass="16313">MIVAVITAIASIAVAAITVLSQGDAVATPTPVATAGQDGVKPLSSDPYAQGCGRDARALGDAVVLKGVGTARVYESSDCHMKWVVLTSGPASATYFLERRGLSKPTERIWGTVDGRIHEGQSSNLINAFHTPMVSADLDVKACVAKRGAKAHCTSYL</sequence>
<evidence type="ECO:0000313" key="2">
    <source>
        <dbReference type="EMBL" id="NGO09721.1"/>
    </source>
</evidence>
<evidence type="ECO:0000313" key="3">
    <source>
        <dbReference type="Proteomes" id="UP000472335"/>
    </source>
</evidence>
<comment type="caution">
    <text evidence="2">The sequence shown here is derived from an EMBL/GenBank/DDBJ whole genome shotgun (WGS) entry which is preliminary data.</text>
</comment>
<accession>A0A6G4V6W6</accession>
<keyword evidence="3" id="KW-1185">Reference proteome</keyword>
<feature type="chain" id="PRO_5039664555" description="DUF2690 domain-containing protein" evidence="1">
    <location>
        <begin position="16"/>
        <end position="157"/>
    </location>
</feature>
<proteinExistence type="predicted"/>
<protein>
    <recommendedName>
        <fullName evidence="4">DUF2690 domain-containing protein</fullName>
    </recommendedName>
</protein>
<dbReference type="EMBL" id="JAAKZY010000057">
    <property type="protein sequence ID" value="NGO09721.1"/>
    <property type="molecule type" value="Genomic_DNA"/>
</dbReference>
<name>A0A6G4V6W6_9ACTN</name>
<dbReference type="AlphaFoldDB" id="A0A6G4V6W6"/>
<reference evidence="2 3" key="1">
    <citation type="submission" date="2020-02" db="EMBL/GenBank/DDBJ databases">
        <title>Whole-genome analyses of novel actinobacteria.</title>
        <authorList>
            <person name="Sahin N."/>
            <person name="Gencbay T."/>
        </authorList>
    </citation>
    <scope>NUCLEOTIDE SEQUENCE [LARGE SCALE GENOMIC DNA]</scope>
    <source>
        <strain evidence="2 3">HC44</strain>
    </source>
</reference>